<evidence type="ECO:0000256" key="19">
    <source>
        <dbReference type="SAM" id="Phobius"/>
    </source>
</evidence>
<feature type="transmembrane region" description="Helical" evidence="19">
    <location>
        <begin position="582"/>
        <end position="604"/>
    </location>
</feature>
<dbReference type="PANTHER" id="PTHR32546:SF16">
    <property type="entry name" value="G-PROTEIN COUPLED RECEPTOR CG31760-RELATED"/>
    <property type="match status" value="1"/>
</dbReference>
<feature type="region of interest" description="Disordered" evidence="18">
    <location>
        <begin position="941"/>
        <end position="1085"/>
    </location>
</feature>
<keyword evidence="10" id="KW-1015">Disulfide bond</keyword>
<dbReference type="Gene3D" id="3.30.450.20">
    <property type="entry name" value="PAS domain"/>
    <property type="match status" value="1"/>
</dbReference>
<evidence type="ECO:0000256" key="12">
    <source>
        <dbReference type="ARBA" id="ARBA00023180"/>
    </source>
</evidence>
<dbReference type="GO" id="GO:0045211">
    <property type="term" value="C:postsynaptic membrane"/>
    <property type="evidence" value="ECO:0007669"/>
    <property type="project" value="UniProtKB-SubCell"/>
</dbReference>
<feature type="transmembrane region" description="Helical" evidence="19">
    <location>
        <begin position="664"/>
        <end position="685"/>
    </location>
</feature>
<organism evidence="22">
    <name type="scientific">Anopheles atroparvus</name>
    <name type="common">European mosquito</name>
    <dbReference type="NCBI Taxonomy" id="41427"/>
    <lineage>
        <taxon>Eukaryota</taxon>
        <taxon>Metazoa</taxon>
        <taxon>Ecdysozoa</taxon>
        <taxon>Arthropoda</taxon>
        <taxon>Hexapoda</taxon>
        <taxon>Insecta</taxon>
        <taxon>Pterygota</taxon>
        <taxon>Neoptera</taxon>
        <taxon>Endopterygota</taxon>
        <taxon>Diptera</taxon>
        <taxon>Nematocera</taxon>
        <taxon>Culicoidea</taxon>
        <taxon>Culicidae</taxon>
        <taxon>Anophelinae</taxon>
        <taxon>Anopheles</taxon>
    </lineage>
</organism>
<feature type="compositionally biased region" description="Polar residues" evidence="18">
    <location>
        <begin position="847"/>
        <end position="869"/>
    </location>
</feature>
<dbReference type="GO" id="GO:0043005">
    <property type="term" value="C:neuron projection"/>
    <property type="evidence" value="ECO:0007669"/>
    <property type="project" value="UniProtKB-SubCell"/>
</dbReference>
<feature type="compositionally biased region" description="Basic and acidic residues" evidence="18">
    <location>
        <begin position="971"/>
        <end position="989"/>
    </location>
</feature>
<feature type="compositionally biased region" description="Polar residues" evidence="18">
    <location>
        <begin position="892"/>
        <end position="905"/>
    </location>
</feature>
<evidence type="ECO:0000256" key="3">
    <source>
        <dbReference type="ARBA" id="ARBA00022475"/>
    </source>
</evidence>
<keyword evidence="3" id="KW-1003">Cell membrane</keyword>
<protein>
    <recommendedName>
        <fullName evidence="21">G-protein coupled receptors family 3 profile domain-containing protein</fullName>
    </recommendedName>
</protein>
<evidence type="ECO:0000256" key="11">
    <source>
        <dbReference type="ARBA" id="ARBA00023170"/>
    </source>
</evidence>
<feature type="chain" id="PRO_5043568103" description="G-protein coupled receptors family 3 profile domain-containing protein" evidence="20">
    <location>
        <begin position="25"/>
        <end position="1085"/>
    </location>
</feature>
<feature type="compositionally biased region" description="Gly residues" evidence="18">
    <location>
        <begin position="806"/>
        <end position="820"/>
    </location>
</feature>
<evidence type="ECO:0000256" key="4">
    <source>
        <dbReference type="ARBA" id="ARBA00022692"/>
    </source>
</evidence>
<evidence type="ECO:0000256" key="10">
    <source>
        <dbReference type="ARBA" id="ARBA00023157"/>
    </source>
</evidence>
<keyword evidence="8" id="KW-0297">G-protein coupled receptor</keyword>
<feature type="transmembrane region" description="Helical" evidence="19">
    <location>
        <begin position="543"/>
        <end position="561"/>
    </location>
</feature>
<sequence length="1085" mass="118906">MTSIIGFRLLIVLASMTHVTLWHGRSSVKWNWCAGSALSSGSRTSAGSDGPEADGPRATLAGAYSERQPSSVPAEEAVEDSLQTIHDIATENLGALCLTKLYSPLKITLNPERYTGARQKADLAAVVLQDVGVSRHNGLLDALAKGLLSDAHVTSARILSINATDGLLTNSVWWNKEPGGMGAPLRIEAEGIAIGSKPDPTYPWFEDESSSPGLRSPKFTPPPPNIAYRGWWTYPYYSCGQKKWILSYSVAIPPMGRHGIRGFLSIDIDISDLQVNQCNNPNRFEILSYNQHLRQYYPFVRNLKLGEDEQLRQIEAFHGSHKCHVHSMRCEYRPVVTSVISGAAPLTMSLSNGTGLASLAAASSASSSSASHGINGTLVGAIGPSVLVAAGTPLQTVINGWTRGAYQCRCKDGYYSFRHPDGFNGSIMEVAYQEYRDNISAYYKEVFVCVRCALGCATCTGPEPCLASYNWAFRTTLLTFSVMCAGFTVVLALYMYQHRKVKVFKVASPIFLTITLLGCAFMYLEMAAIFPILDTYACIATKWTRHMGFCVTYTALLMKTWRVSLTYRVKSAHKVKLTDKQLLQWMVPILLVMFIYLGTWTLSAPPTAEKIEDQYGLIFKQCSYNWWDHSLAIGEVLFLAWGIRVCYNVRNAESLYNEAKLISYAIYNIALVNTTMVAFHLFIFPQAGPDIKYLLGFIRTQLSTSVTIALVFGPKVLRILRGQGDQWDQRARKRGITASFSLNGIGLVPEETADLYQENEELKEEIQKLAAQIEFMKIVHMEMNNRHLKPKPGGYFTMKSPLGKSFGGSGTAGGGGGSGSGSHKHKHTTGKDDSLREHSGVTEDGHSGTNSCYSGTANSIGFTSQPPTANNSSSGGGGNNTHEKSPAHRSTHSSATYTTTDSSNRPGAHYHINYSVGLRAGSLVQTATVVWPVVPRTLLHGDDGAKNEPQNHNNINNNNVGSSVTNLPRTSDNHTHKEQPLETQTERPDGCNNNNQSNRIERNGAEEGTLEVQTGDPWKEHNRINNNHLAEGTIAPPSSLASRTSSHRTSTSSAVFDDELIMTEHDTSTHTTTSDTVDQRHPVYV</sequence>
<feature type="compositionally biased region" description="Polar residues" evidence="18">
    <location>
        <begin position="960"/>
        <end position="970"/>
    </location>
</feature>
<feature type="domain" description="G-protein coupled receptors family 3 profile" evidence="21">
    <location>
        <begin position="473"/>
        <end position="720"/>
    </location>
</feature>
<feature type="transmembrane region" description="Helical" evidence="19">
    <location>
        <begin position="503"/>
        <end position="523"/>
    </location>
</feature>
<dbReference type="Pfam" id="PF00003">
    <property type="entry name" value="7tm_3"/>
    <property type="match status" value="1"/>
</dbReference>
<feature type="signal peptide" evidence="20">
    <location>
        <begin position="1"/>
        <end position="24"/>
    </location>
</feature>
<reference evidence="22" key="1">
    <citation type="submission" date="2022-08" db="UniProtKB">
        <authorList>
            <consortium name="EnsemblMetazoa"/>
        </authorList>
    </citation>
    <scope>IDENTIFICATION</scope>
    <source>
        <strain evidence="22">EBRO</strain>
    </source>
</reference>
<keyword evidence="4 19" id="KW-0812">Transmembrane</keyword>
<keyword evidence="12" id="KW-0325">Glycoprotein</keyword>
<keyword evidence="9 19" id="KW-0472">Membrane</keyword>
<dbReference type="InterPro" id="IPR017978">
    <property type="entry name" value="GPCR_3_C"/>
</dbReference>
<proteinExistence type="inferred from homology"/>
<feature type="compositionally biased region" description="Basic and acidic residues" evidence="18">
    <location>
        <begin position="829"/>
        <end position="846"/>
    </location>
</feature>
<dbReference type="STRING" id="41427.A0A182J8J6"/>
<keyword evidence="5 20" id="KW-0732">Signal</keyword>
<keyword evidence="11" id="KW-0675">Receptor</keyword>
<accession>A0A182J8J6</accession>
<evidence type="ECO:0000256" key="6">
    <source>
        <dbReference type="ARBA" id="ARBA00022989"/>
    </source>
</evidence>
<evidence type="ECO:0000256" key="5">
    <source>
        <dbReference type="ARBA" id="ARBA00022729"/>
    </source>
</evidence>
<dbReference type="PANTHER" id="PTHR32546">
    <property type="entry name" value="G-PROTEIN COUPLED RECEPTOR 158-RELATED"/>
    <property type="match status" value="1"/>
</dbReference>
<dbReference type="InterPro" id="IPR054714">
    <property type="entry name" value="GPR158_179_extracellular"/>
</dbReference>
<dbReference type="PROSITE" id="PS50259">
    <property type="entry name" value="G_PROTEIN_RECEP_F3_4"/>
    <property type="match status" value="1"/>
</dbReference>
<keyword evidence="14" id="KW-0628">Postsynaptic cell membrane</keyword>
<evidence type="ECO:0000256" key="15">
    <source>
        <dbReference type="ARBA" id="ARBA00023273"/>
    </source>
</evidence>
<dbReference type="Pfam" id="PF22572">
    <property type="entry name" value="GPR158_179_EC"/>
    <property type="match status" value="1"/>
</dbReference>
<dbReference type="InterPro" id="IPR043458">
    <property type="entry name" value="GPR158/179"/>
</dbReference>
<dbReference type="AlphaFoldDB" id="A0A182J8J6"/>
<evidence type="ECO:0000256" key="2">
    <source>
        <dbReference type="ARBA" id="ARBA00007242"/>
    </source>
</evidence>
<evidence type="ECO:0000256" key="7">
    <source>
        <dbReference type="ARBA" id="ARBA00023018"/>
    </source>
</evidence>
<name>A0A182J8J6_ANOAO</name>
<feature type="region of interest" description="Disordered" evidence="18">
    <location>
        <begin position="806"/>
        <end position="907"/>
    </location>
</feature>
<feature type="coiled-coil region" evidence="17">
    <location>
        <begin position="752"/>
        <end position="779"/>
    </location>
</feature>
<keyword evidence="6 19" id="KW-1133">Transmembrane helix</keyword>
<feature type="transmembrane region" description="Helical" evidence="19">
    <location>
        <begin position="624"/>
        <end position="643"/>
    </location>
</feature>
<evidence type="ECO:0000256" key="20">
    <source>
        <dbReference type="SAM" id="SignalP"/>
    </source>
</evidence>
<evidence type="ECO:0000256" key="18">
    <source>
        <dbReference type="SAM" id="MobiDB-lite"/>
    </source>
</evidence>
<feature type="compositionally biased region" description="Low complexity" evidence="18">
    <location>
        <begin position="1035"/>
        <end position="1054"/>
    </location>
</feature>
<evidence type="ECO:0000259" key="21">
    <source>
        <dbReference type="PROSITE" id="PS50259"/>
    </source>
</evidence>
<dbReference type="VEuPathDB" id="VectorBase:AATE013419"/>
<keyword evidence="17" id="KW-0175">Coiled coil</keyword>
<evidence type="ECO:0000256" key="1">
    <source>
        <dbReference type="ARBA" id="ARBA00004487"/>
    </source>
</evidence>
<dbReference type="CDD" id="cd15293">
    <property type="entry name" value="7tmC_GPR158-like"/>
    <property type="match status" value="1"/>
</dbReference>
<evidence type="ECO:0000256" key="14">
    <source>
        <dbReference type="ARBA" id="ARBA00023257"/>
    </source>
</evidence>
<evidence type="ECO:0000256" key="16">
    <source>
        <dbReference type="ARBA" id="ARBA00034104"/>
    </source>
</evidence>
<feature type="compositionally biased region" description="Low complexity" evidence="18">
    <location>
        <begin position="947"/>
        <end position="959"/>
    </location>
</feature>
<evidence type="ECO:0000256" key="9">
    <source>
        <dbReference type="ARBA" id="ARBA00023136"/>
    </source>
</evidence>
<evidence type="ECO:0000256" key="8">
    <source>
        <dbReference type="ARBA" id="ARBA00023040"/>
    </source>
</evidence>
<evidence type="ECO:0000256" key="13">
    <source>
        <dbReference type="ARBA" id="ARBA00023224"/>
    </source>
</evidence>
<dbReference type="EnsemblMetazoa" id="AATE013419-RA">
    <property type="protein sequence ID" value="AATE013419-PA.1"/>
    <property type="gene ID" value="AATE013419"/>
</dbReference>
<evidence type="ECO:0000313" key="22">
    <source>
        <dbReference type="EnsemblMetazoa" id="AATE013419-PA.1"/>
    </source>
</evidence>
<feature type="transmembrane region" description="Helical" evidence="19">
    <location>
        <begin position="471"/>
        <end position="496"/>
    </location>
</feature>
<keyword evidence="13" id="KW-0807">Transducer</keyword>
<keyword evidence="7" id="KW-0770">Synapse</keyword>
<keyword evidence="15" id="KW-0966">Cell projection</keyword>
<comment type="subcellular location">
    <subcellularLocation>
        <location evidence="1">Cell projection</location>
        <location evidence="1">Neuron projection</location>
    </subcellularLocation>
    <subcellularLocation>
        <location evidence="16">Postsynaptic cell membrane</location>
        <topology evidence="16">Multi-pass membrane protein</topology>
    </subcellularLocation>
</comment>
<comment type="similarity">
    <text evidence="2">Belongs to the G-protein coupled receptor 3 family.</text>
</comment>
<evidence type="ECO:0000256" key="17">
    <source>
        <dbReference type="SAM" id="Coils"/>
    </source>
</evidence>
<dbReference type="GO" id="GO:0004930">
    <property type="term" value="F:G protein-coupled receptor activity"/>
    <property type="evidence" value="ECO:0007669"/>
    <property type="project" value="UniProtKB-KW"/>
</dbReference>